<comment type="similarity">
    <text evidence="2">Belongs to the NUF2 family.</text>
</comment>
<keyword evidence="3" id="KW-0158">Chromosome</keyword>
<dbReference type="InterPro" id="IPR038275">
    <property type="entry name" value="Nuf2_N_sf"/>
</dbReference>
<feature type="coiled-coil region" evidence="9">
    <location>
        <begin position="179"/>
        <end position="315"/>
    </location>
</feature>
<comment type="subcellular location">
    <subcellularLocation>
        <location evidence="1">Chromosome</location>
        <location evidence="1">Centromere</location>
    </subcellularLocation>
</comment>
<evidence type="ECO:0000313" key="12">
    <source>
        <dbReference type="EMBL" id="KAG2214056.1"/>
    </source>
</evidence>
<protein>
    <recommendedName>
        <fullName evidence="11">Kinetochore protein Nuf2 N-terminal domain-containing protein</fullName>
    </recommendedName>
</protein>
<dbReference type="Gene3D" id="1.10.418.60">
    <property type="entry name" value="Ncd80 complex, Nuf2 subunit"/>
    <property type="match status" value="1"/>
</dbReference>
<evidence type="ECO:0000256" key="10">
    <source>
        <dbReference type="SAM" id="MobiDB-lite"/>
    </source>
</evidence>
<proteinExistence type="inferred from homology"/>
<dbReference type="InterPro" id="IPR005549">
    <property type="entry name" value="Kinetochore_Nuf2_N"/>
</dbReference>
<keyword evidence="6 9" id="KW-0175">Coiled coil</keyword>
<evidence type="ECO:0000313" key="13">
    <source>
        <dbReference type="Proteomes" id="UP000650833"/>
    </source>
</evidence>
<dbReference type="GO" id="GO:0031262">
    <property type="term" value="C:Ndc80 complex"/>
    <property type="evidence" value="ECO:0007669"/>
    <property type="project" value="InterPro"/>
</dbReference>
<keyword evidence="7" id="KW-0131">Cell cycle</keyword>
<comment type="caution">
    <text evidence="12">The sequence shown here is derived from an EMBL/GenBank/DDBJ whole genome shotgun (WGS) entry which is preliminary data.</text>
</comment>
<feature type="domain" description="Kinetochore protein Nuf2 N-terminal" evidence="11">
    <location>
        <begin position="46"/>
        <end position="180"/>
    </location>
</feature>
<evidence type="ECO:0000256" key="6">
    <source>
        <dbReference type="ARBA" id="ARBA00023054"/>
    </source>
</evidence>
<keyword evidence="13" id="KW-1185">Reference proteome</keyword>
<dbReference type="GO" id="GO:0051301">
    <property type="term" value="P:cell division"/>
    <property type="evidence" value="ECO:0007669"/>
    <property type="project" value="UniProtKB-KW"/>
</dbReference>
<sequence length="477" mass="56048">MQASRGNSKIPTARQSKATSNERLKRPSILPSASSIPEGPDYLVRQADVPQMLRFLKDLGIHAHEEDLTHPNPIRIRQLFEILINFLVPHRMEFLYIEREKVKLEFADSPDLGIEIAEVVPVFREMQYLLKQLKFTDIKVTDILSPSPPRLMKILSALMNFSLFRDSVYEHFEPLAKEVEQLTLQCDNLSAEKAALDKEINEIETQTELERVEVQEWENKNQELEEVMRQMRRDSDAILADLEFHKNERRQMKDTLQELQYTILAAIEHVKQLKQYDTWDVEEMKVKIEELEVVINSNTEEVNTLEKDIPKLEEIISETKSLNNNLTKWIQTIESVNNLHGDVNRHKKTNEAIKKELNSLTLMQKEFATKITTISRSLALQDSRLQFLMEQREKKRETVDQYLKDWDKKNVIINKEVESAMNERKKCEAQIKELQEKCNEGYAEQRLYIESLRSQITKLFFIINDQYTNSLKYAKPN</sequence>
<dbReference type="Pfam" id="PF03800">
    <property type="entry name" value="Nuf2"/>
    <property type="match status" value="1"/>
</dbReference>
<dbReference type="Proteomes" id="UP000650833">
    <property type="component" value="Unassembled WGS sequence"/>
</dbReference>
<dbReference type="OrthoDB" id="8194677at2759"/>
<evidence type="ECO:0000256" key="3">
    <source>
        <dbReference type="ARBA" id="ARBA00022454"/>
    </source>
</evidence>
<evidence type="ECO:0000256" key="7">
    <source>
        <dbReference type="ARBA" id="ARBA00023306"/>
    </source>
</evidence>
<evidence type="ECO:0000256" key="5">
    <source>
        <dbReference type="ARBA" id="ARBA00022776"/>
    </source>
</evidence>
<evidence type="ECO:0000256" key="8">
    <source>
        <dbReference type="ARBA" id="ARBA00023328"/>
    </source>
</evidence>
<evidence type="ECO:0000259" key="11">
    <source>
        <dbReference type="Pfam" id="PF03800"/>
    </source>
</evidence>
<feature type="region of interest" description="Disordered" evidence="10">
    <location>
        <begin position="1"/>
        <end position="33"/>
    </location>
</feature>
<feature type="coiled-coil region" evidence="9">
    <location>
        <begin position="343"/>
        <end position="444"/>
    </location>
</feature>
<gene>
    <name evidence="12" type="ORF">INT46_004971</name>
</gene>
<name>A0A8H7V8H2_9FUNG</name>
<reference evidence="12" key="1">
    <citation type="submission" date="2020-12" db="EMBL/GenBank/DDBJ databases">
        <title>Metabolic potential, ecology and presence of endohyphal bacteria is reflected in genomic diversity of Mucoromycotina.</title>
        <authorList>
            <person name="Muszewska A."/>
            <person name="Okrasinska A."/>
            <person name="Steczkiewicz K."/>
            <person name="Drgas O."/>
            <person name="Orlowska M."/>
            <person name="Perlinska-Lenart U."/>
            <person name="Aleksandrzak-Piekarczyk T."/>
            <person name="Szatraj K."/>
            <person name="Zielenkiewicz U."/>
            <person name="Pilsyk S."/>
            <person name="Malc E."/>
            <person name="Mieczkowski P."/>
            <person name="Kruszewska J.S."/>
            <person name="Biernat P."/>
            <person name="Pawlowska J."/>
        </authorList>
    </citation>
    <scope>NUCLEOTIDE SEQUENCE</scope>
    <source>
        <strain evidence="12">CBS 226.32</strain>
    </source>
</reference>
<keyword evidence="8" id="KW-0137">Centromere</keyword>
<keyword evidence="4" id="KW-0132">Cell division</keyword>
<dbReference type="EMBL" id="JAEPRC010000030">
    <property type="protein sequence ID" value="KAG2214056.1"/>
    <property type="molecule type" value="Genomic_DNA"/>
</dbReference>
<evidence type="ECO:0000256" key="2">
    <source>
        <dbReference type="ARBA" id="ARBA00005498"/>
    </source>
</evidence>
<feature type="compositionally biased region" description="Polar residues" evidence="10">
    <location>
        <begin position="1"/>
        <end position="19"/>
    </location>
</feature>
<accession>A0A8H7V8H2</accession>
<evidence type="ECO:0000256" key="4">
    <source>
        <dbReference type="ARBA" id="ARBA00022618"/>
    </source>
</evidence>
<keyword evidence="5" id="KW-0498">Mitosis</keyword>
<evidence type="ECO:0000256" key="9">
    <source>
        <dbReference type="SAM" id="Coils"/>
    </source>
</evidence>
<organism evidence="12 13">
    <name type="scientific">Mucor plumbeus</name>
    <dbReference type="NCBI Taxonomy" id="97098"/>
    <lineage>
        <taxon>Eukaryota</taxon>
        <taxon>Fungi</taxon>
        <taxon>Fungi incertae sedis</taxon>
        <taxon>Mucoromycota</taxon>
        <taxon>Mucoromycotina</taxon>
        <taxon>Mucoromycetes</taxon>
        <taxon>Mucorales</taxon>
        <taxon>Mucorineae</taxon>
        <taxon>Mucoraceae</taxon>
        <taxon>Mucor</taxon>
    </lineage>
</organism>
<dbReference type="AlphaFoldDB" id="A0A8H7V8H2"/>
<evidence type="ECO:0000256" key="1">
    <source>
        <dbReference type="ARBA" id="ARBA00004584"/>
    </source>
</evidence>